<evidence type="ECO:0000256" key="9">
    <source>
        <dbReference type="ARBA" id="ARBA00022801"/>
    </source>
</evidence>
<dbReference type="GO" id="GO:0000932">
    <property type="term" value="C:P-body"/>
    <property type="evidence" value="ECO:0000318"/>
    <property type="project" value="GO_Central"/>
</dbReference>
<reference evidence="15" key="2">
    <citation type="journal article" date="2007" name="Science">
        <title>Draft genome sequence of the sexually transmitted pathogen Trichomonas vaginalis.</title>
        <authorList>
            <person name="Carlton J.M."/>
            <person name="Hirt R.P."/>
            <person name="Silva J.C."/>
            <person name="Delcher A.L."/>
            <person name="Schatz M."/>
            <person name="Zhao Q."/>
            <person name="Wortman J.R."/>
            <person name="Bidwell S.L."/>
            <person name="Alsmark U.C.M."/>
            <person name="Besteiro S."/>
            <person name="Sicheritz-Ponten T."/>
            <person name="Noel C.J."/>
            <person name="Dacks J.B."/>
            <person name="Foster P.G."/>
            <person name="Simillion C."/>
            <person name="Van de Peer Y."/>
            <person name="Miranda-Saavedra D."/>
            <person name="Barton G.J."/>
            <person name="Westrop G.D."/>
            <person name="Mueller S."/>
            <person name="Dessi D."/>
            <person name="Fiori P.L."/>
            <person name="Ren Q."/>
            <person name="Paulsen I."/>
            <person name="Zhang H."/>
            <person name="Bastida-Corcuera F.D."/>
            <person name="Simoes-Barbosa A."/>
            <person name="Brown M.T."/>
            <person name="Hayes R.D."/>
            <person name="Mukherjee M."/>
            <person name="Okumura C.Y."/>
            <person name="Schneider R."/>
            <person name="Smith A.J."/>
            <person name="Vanacova S."/>
            <person name="Villalvazo M."/>
            <person name="Haas B.J."/>
            <person name="Pertea M."/>
            <person name="Feldblyum T.V."/>
            <person name="Utterback T.R."/>
            <person name="Shu C.L."/>
            <person name="Osoegawa K."/>
            <person name="de Jong P.J."/>
            <person name="Hrdy I."/>
            <person name="Horvathova L."/>
            <person name="Zubacova Z."/>
            <person name="Dolezal P."/>
            <person name="Malik S.B."/>
            <person name="Logsdon J.M. Jr."/>
            <person name="Henze K."/>
            <person name="Gupta A."/>
            <person name="Wang C.C."/>
            <person name="Dunne R.L."/>
            <person name="Upcroft J.A."/>
            <person name="Upcroft P."/>
            <person name="White O."/>
            <person name="Salzberg S.L."/>
            <person name="Tang P."/>
            <person name="Chiu C.-H."/>
            <person name="Lee Y.-S."/>
            <person name="Embley T.M."/>
            <person name="Coombs G.H."/>
            <person name="Mottram J.C."/>
            <person name="Tachezy J."/>
            <person name="Fraser-Liggett C.M."/>
            <person name="Johnson P.J."/>
        </authorList>
    </citation>
    <scope>NUCLEOTIDE SEQUENCE [LARGE SCALE GENOMIC DNA]</scope>
    <source>
        <strain evidence="15">G3</strain>
    </source>
</reference>
<keyword evidence="9" id="KW-0378">Hydrolase</keyword>
<dbReference type="VEuPathDB" id="TrichDB:TVAGG3_0476330"/>
<dbReference type="AlphaFoldDB" id="A2E5A8"/>
<proteinExistence type="inferred from homology"/>
<dbReference type="Pfam" id="PF04857">
    <property type="entry name" value="CAF1"/>
    <property type="match status" value="2"/>
</dbReference>
<dbReference type="FunFam" id="3.30.420.10:FF:000048">
    <property type="entry name" value="CCR4-associated factor 1, putative"/>
    <property type="match status" value="1"/>
</dbReference>
<evidence type="ECO:0000256" key="4">
    <source>
        <dbReference type="ARBA" id="ARBA00008372"/>
    </source>
</evidence>
<dbReference type="PANTHER" id="PTHR10797">
    <property type="entry name" value="CCR4-NOT TRANSCRIPTION COMPLEX SUBUNIT"/>
    <property type="match status" value="1"/>
</dbReference>
<dbReference type="VEuPathDB" id="TrichDB:TVAG_003940"/>
<keyword evidence="13" id="KW-0804">Transcription</keyword>
<sequence>MKAADDIVDVWAHNLETEIEKIAQLLPKYHYVGMDTEFSGFFVKSPPVTATDEVKYQAERENVNRMKIIQIGITLADDDGKVPQPICTWQFNFKFDVSHDMQSLDSINLLYQSGIDFQRFAEDGIDLNDFIPIFFSSGLVMNEHVIWITFAASYDIAYLVKLVTADTLPKTSREFDNVVKTYFPHYYDVRYMIMSIFPGIGSLQSTSKDLGVVRFGPMHQAGSDSYVTLLSYFAACRKYFKGAIVHDRFRNKSCK</sequence>
<evidence type="ECO:0000256" key="1">
    <source>
        <dbReference type="ARBA" id="ARBA00001663"/>
    </source>
</evidence>
<dbReference type="InterPro" id="IPR039637">
    <property type="entry name" value="CNOT7/CNOT8/Pop2"/>
</dbReference>
<gene>
    <name evidence="15" type="ORF">TVAG_003940</name>
</gene>
<evidence type="ECO:0000256" key="14">
    <source>
        <dbReference type="ARBA" id="ARBA00023242"/>
    </source>
</evidence>
<dbReference type="GO" id="GO:0003723">
    <property type="term" value="F:RNA binding"/>
    <property type="evidence" value="ECO:0007669"/>
    <property type="project" value="UniProtKB-KW"/>
</dbReference>
<dbReference type="KEGG" id="tva:4770150"/>
<accession>A2E5A8</accession>
<evidence type="ECO:0000256" key="7">
    <source>
        <dbReference type="ARBA" id="ARBA00022722"/>
    </source>
</evidence>
<evidence type="ECO:0000313" key="16">
    <source>
        <dbReference type="Proteomes" id="UP000001542"/>
    </source>
</evidence>
<dbReference type="InterPro" id="IPR012337">
    <property type="entry name" value="RNaseH-like_sf"/>
</dbReference>
<dbReference type="SUPFAM" id="SSF53098">
    <property type="entry name" value="Ribonuclease H-like"/>
    <property type="match status" value="1"/>
</dbReference>
<dbReference type="GO" id="GO:0004535">
    <property type="term" value="F:poly(A)-specific ribonuclease activity"/>
    <property type="evidence" value="ECO:0000318"/>
    <property type="project" value="GO_Central"/>
</dbReference>
<keyword evidence="16" id="KW-1185">Reference proteome</keyword>
<dbReference type="GO" id="GO:0046872">
    <property type="term" value="F:metal ion binding"/>
    <property type="evidence" value="ECO:0007669"/>
    <property type="project" value="UniProtKB-KW"/>
</dbReference>
<evidence type="ECO:0000256" key="11">
    <source>
        <dbReference type="ARBA" id="ARBA00022884"/>
    </source>
</evidence>
<dbReference type="EC" id="3.1.13.4" evidence="5"/>
<keyword evidence="6" id="KW-0963">Cytoplasm</keyword>
<keyword evidence="12" id="KW-0805">Transcription regulation</keyword>
<keyword evidence="8" id="KW-0479">Metal-binding</keyword>
<dbReference type="STRING" id="5722.A2E5A8"/>
<dbReference type="EMBL" id="DS113306">
    <property type="protein sequence ID" value="EAY12188.1"/>
    <property type="molecule type" value="Genomic_DNA"/>
</dbReference>
<keyword evidence="14" id="KW-0539">Nucleus</keyword>
<dbReference type="OrthoDB" id="1164111at2759"/>
<evidence type="ECO:0000256" key="6">
    <source>
        <dbReference type="ARBA" id="ARBA00022490"/>
    </source>
</evidence>
<dbReference type="InParanoid" id="A2E5A8"/>
<dbReference type="GO" id="GO:0030015">
    <property type="term" value="C:CCR4-NOT core complex"/>
    <property type="evidence" value="ECO:0000318"/>
    <property type="project" value="GO_Central"/>
</dbReference>
<dbReference type="eggNOG" id="KOG0304">
    <property type="taxonomic scope" value="Eukaryota"/>
</dbReference>
<evidence type="ECO:0000256" key="5">
    <source>
        <dbReference type="ARBA" id="ARBA00012161"/>
    </source>
</evidence>
<comment type="catalytic activity">
    <reaction evidence="1">
        <text>Exonucleolytic cleavage of poly(A) to 5'-AMP.</text>
        <dbReference type="EC" id="3.1.13.4"/>
    </reaction>
</comment>
<name>A2E5A8_TRIV3</name>
<evidence type="ECO:0000256" key="8">
    <source>
        <dbReference type="ARBA" id="ARBA00022723"/>
    </source>
</evidence>
<keyword evidence="7" id="KW-0540">Nuclease</keyword>
<dbReference type="Proteomes" id="UP000001542">
    <property type="component" value="Unassembled WGS sequence"/>
</dbReference>
<evidence type="ECO:0000256" key="3">
    <source>
        <dbReference type="ARBA" id="ARBA00004496"/>
    </source>
</evidence>
<evidence type="ECO:0000256" key="12">
    <source>
        <dbReference type="ARBA" id="ARBA00023015"/>
    </source>
</evidence>
<dbReference type="InterPro" id="IPR036397">
    <property type="entry name" value="RNaseH_sf"/>
</dbReference>
<evidence type="ECO:0000256" key="2">
    <source>
        <dbReference type="ARBA" id="ARBA00004123"/>
    </source>
</evidence>
<evidence type="ECO:0000256" key="10">
    <source>
        <dbReference type="ARBA" id="ARBA00022839"/>
    </source>
</evidence>
<keyword evidence="11" id="KW-0694">RNA-binding</keyword>
<dbReference type="GO" id="GO:0000288">
    <property type="term" value="P:nuclear-transcribed mRNA catabolic process, deadenylation-dependent decay"/>
    <property type="evidence" value="ECO:0000318"/>
    <property type="project" value="GO_Central"/>
</dbReference>
<evidence type="ECO:0000256" key="13">
    <source>
        <dbReference type="ARBA" id="ARBA00023163"/>
    </source>
</evidence>
<dbReference type="InterPro" id="IPR006941">
    <property type="entry name" value="RNase_CAF1"/>
</dbReference>
<organism evidence="15 16">
    <name type="scientific">Trichomonas vaginalis (strain ATCC PRA-98 / G3)</name>
    <dbReference type="NCBI Taxonomy" id="412133"/>
    <lineage>
        <taxon>Eukaryota</taxon>
        <taxon>Metamonada</taxon>
        <taxon>Parabasalia</taxon>
        <taxon>Trichomonadida</taxon>
        <taxon>Trichomonadidae</taxon>
        <taxon>Trichomonas</taxon>
    </lineage>
</organism>
<dbReference type="RefSeq" id="XP_001324411.1">
    <property type="nucleotide sequence ID" value="XM_001324376.1"/>
</dbReference>
<dbReference type="GO" id="GO:0005634">
    <property type="term" value="C:nucleus"/>
    <property type="evidence" value="ECO:0007669"/>
    <property type="project" value="UniProtKB-SubCell"/>
</dbReference>
<protein>
    <recommendedName>
        <fullName evidence="5">poly(A)-specific ribonuclease</fullName>
        <ecNumber evidence="5">3.1.13.4</ecNumber>
    </recommendedName>
</protein>
<comment type="similarity">
    <text evidence="4">Belongs to the CAF1 family.</text>
</comment>
<dbReference type="Gene3D" id="3.30.420.10">
    <property type="entry name" value="Ribonuclease H-like superfamily/Ribonuclease H"/>
    <property type="match status" value="1"/>
</dbReference>
<comment type="subcellular location">
    <subcellularLocation>
        <location evidence="3">Cytoplasm</location>
    </subcellularLocation>
    <subcellularLocation>
        <location evidence="2">Nucleus</location>
    </subcellularLocation>
</comment>
<evidence type="ECO:0000313" key="15">
    <source>
        <dbReference type="EMBL" id="EAY12188.1"/>
    </source>
</evidence>
<reference evidence="15" key="1">
    <citation type="submission" date="2006-10" db="EMBL/GenBank/DDBJ databases">
        <authorList>
            <person name="Amadeo P."/>
            <person name="Zhao Q."/>
            <person name="Wortman J."/>
            <person name="Fraser-Liggett C."/>
            <person name="Carlton J."/>
        </authorList>
    </citation>
    <scope>NUCLEOTIDE SEQUENCE</scope>
    <source>
        <strain evidence="15">G3</strain>
    </source>
</reference>
<dbReference type="SMR" id="A2E5A8"/>
<keyword evidence="10" id="KW-0269">Exonuclease</keyword>